<evidence type="ECO:0000256" key="2">
    <source>
        <dbReference type="ARBA" id="ARBA00022723"/>
    </source>
</evidence>
<protein>
    <recommendedName>
        <fullName evidence="5">NAD-dependent protein deacetylase</fullName>
        <ecNumber evidence="5">2.3.1.286</ecNumber>
    </recommendedName>
    <alternativeName>
        <fullName evidence="5">Regulatory protein SIR2 homolog</fullName>
    </alternativeName>
</protein>
<dbReference type="InterPro" id="IPR026591">
    <property type="entry name" value="Sirtuin_cat_small_dom_sf"/>
</dbReference>
<keyword evidence="2 5" id="KW-0479">Metal-binding</keyword>
<feature type="binding site" evidence="5 6">
    <location>
        <position position="164"/>
    </location>
    <ligand>
        <name>Zn(2+)</name>
        <dbReference type="ChEBI" id="CHEBI:29105"/>
    </ligand>
</feature>
<comment type="cofactor">
    <cofactor evidence="5">
        <name>Zn(2+)</name>
        <dbReference type="ChEBI" id="CHEBI:29105"/>
    </cofactor>
    <text evidence="5">Binds 1 zinc ion per subunit.</text>
</comment>
<feature type="binding site" evidence="5">
    <location>
        <begin position="253"/>
        <end position="255"/>
    </location>
    <ligand>
        <name>NAD(+)</name>
        <dbReference type="ChEBI" id="CHEBI:57540"/>
    </ligand>
</feature>
<reference evidence="8 9" key="1">
    <citation type="submission" date="2021-03" db="EMBL/GenBank/DDBJ databases">
        <authorList>
            <person name="Lee D.-H."/>
        </authorList>
    </citation>
    <scope>NUCLEOTIDE SEQUENCE [LARGE SCALE GENOMIC DNA]</scope>
    <source>
        <strain evidence="8 9">MMS20-R2-23</strain>
    </source>
</reference>
<feature type="binding site" evidence="5">
    <location>
        <begin position="135"/>
        <end position="138"/>
    </location>
    <ligand>
        <name>NAD(+)</name>
        <dbReference type="ChEBI" id="CHEBI:57540"/>
    </ligand>
</feature>
<dbReference type="SUPFAM" id="SSF52467">
    <property type="entry name" value="DHS-like NAD/FAD-binding domain"/>
    <property type="match status" value="1"/>
</dbReference>
<name>A0ABS3V3M7_9ACTN</name>
<organism evidence="8 9">
    <name type="scientific">Micromonospora antibiotica</name>
    <dbReference type="NCBI Taxonomy" id="2807623"/>
    <lineage>
        <taxon>Bacteria</taxon>
        <taxon>Bacillati</taxon>
        <taxon>Actinomycetota</taxon>
        <taxon>Actinomycetes</taxon>
        <taxon>Micromonosporales</taxon>
        <taxon>Micromonosporaceae</taxon>
        <taxon>Micromonospora</taxon>
    </lineage>
</organism>
<keyword evidence="4 5" id="KW-0520">NAD</keyword>
<dbReference type="EMBL" id="JAGFWR010000002">
    <property type="protein sequence ID" value="MBO4160210.1"/>
    <property type="molecule type" value="Genomic_DNA"/>
</dbReference>
<feature type="binding site" evidence="5 6">
    <location>
        <position position="215"/>
    </location>
    <ligand>
        <name>Zn(2+)</name>
        <dbReference type="ChEBI" id="CHEBI:29105"/>
    </ligand>
</feature>
<comment type="similarity">
    <text evidence="5">Belongs to the sirtuin family. Class II subfamily.</text>
</comment>
<evidence type="ECO:0000256" key="6">
    <source>
        <dbReference type="PROSITE-ProRule" id="PRU00236"/>
    </source>
</evidence>
<dbReference type="InterPro" id="IPR029035">
    <property type="entry name" value="DHS-like_NAD/FAD-binding_dom"/>
</dbReference>
<dbReference type="InterPro" id="IPR050134">
    <property type="entry name" value="NAD-dep_sirtuin_deacylases"/>
</dbReference>
<evidence type="ECO:0000256" key="5">
    <source>
        <dbReference type="HAMAP-Rule" id="MF_01967"/>
    </source>
</evidence>
<comment type="caution">
    <text evidence="5">Lacks conserved residue(s) required for the propagation of feature annotation.</text>
</comment>
<comment type="function">
    <text evidence="5">NAD-dependent protein deacetylase which modulates the activities of several enzymes which are inactive in their acetylated form.</text>
</comment>
<dbReference type="NCBIfam" id="NF003738">
    <property type="entry name" value="PRK05333.1"/>
    <property type="match status" value="1"/>
</dbReference>
<dbReference type="Gene3D" id="3.30.1600.10">
    <property type="entry name" value="SIR2/SIRT2 'Small Domain"/>
    <property type="match status" value="1"/>
</dbReference>
<dbReference type="Gene3D" id="3.40.50.1220">
    <property type="entry name" value="TPP-binding domain"/>
    <property type="match status" value="1"/>
</dbReference>
<evidence type="ECO:0000256" key="3">
    <source>
        <dbReference type="ARBA" id="ARBA00022833"/>
    </source>
</evidence>
<evidence type="ECO:0000259" key="7">
    <source>
        <dbReference type="PROSITE" id="PS50305"/>
    </source>
</evidence>
<evidence type="ECO:0000256" key="1">
    <source>
        <dbReference type="ARBA" id="ARBA00022679"/>
    </source>
</evidence>
<dbReference type="EC" id="2.3.1.286" evidence="5"/>
<dbReference type="Proteomes" id="UP000671399">
    <property type="component" value="Unassembled WGS sequence"/>
</dbReference>
<comment type="caution">
    <text evidence="8">The sequence shown here is derived from an EMBL/GenBank/DDBJ whole genome shotgun (WGS) entry which is preliminary data.</text>
</comment>
<comment type="catalytic activity">
    <reaction evidence="5">
        <text>N(6)-acetyl-L-lysyl-[protein] + NAD(+) + H2O = 2''-O-acetyl-ADP-D-ribose + nicotinamide + L-lysyl-[protein]</text>
        <dbReference type="Rhea" id="RHEA:43636"/>
        <dbReference type="Rhea" id="RHEA-COMP:9752"/>
        <dbReference type="Rhea" id="RHEA-COMP:10731"/>
        <dbReference type="ChEBI" id="CHEBI:15377"/>
        <dbReference type="ChEBI" id="CHEBI:17154"/>
        <dbReference type="ChEBI" id="CHEBI:29969"/>
        <dbReference type="ChEBI" id="CHEBI:57540"/>
        <dbReference type="ChEBI" id="CHEBI:61930"/>
        <dbReference type="ChEBI" id="CHEBI:83767"/>
        <dbReference type="EC" id="2.3.1.286"/>
    </reaction>
</comment>
<keyword evidence="5" id="KW-0963">Cytoplasm</keyword>
<feature type="active site" description="Proton acceptor" evidence="5 6">
    <location>
        <position position="153"/>
    </location>
</feature>
<feature type="domain" description="Deacetylase sirtuin-type" evidence="7">
    <location>
        <begin position="33"/>
        <end position="311"/>
    </location>
</feature>
<proteinExistence type="inferred from homology"/>
<feature type="binding site" evidence="5 6">
    <location>
        <position position="161"/>
    </location>
    <ligand>
        <name>Zn(2+)</name>
        <dbReference type="ChEBI" id="CHEBI:29105"/>
    </ligand>
</feature>
<dbReference type="InterPro" id="IPR003000">
    <property type="entry name" value="Sirtuin"/>
</dbReference>
<evidence type="ECO:0000256" key="4">
    <source>
        <dbReference type="ARBA" id="ARBA00023027"/>
    </source>
</evidence>
<sequence>MRRRRVGRAPSCGRSWAAEWTRRVAGVRRLRQHGRVTETIDALAGLVAAGGVVVLSGAGLSTESGIPDYRGPTGVARRHPPMTYQAFTREPAARRRYWARSHLGWRMVARASPNDGHRAVARLQAAGLVDGVITQNVDGLHTAAGSTGVVDLHGRLDTVVCLRCGDRTSREELDRRLVAANPGFDATVAVVNPDGDVELDEERVAAFRLVDCTRCGAGMLKPDVVFFGETVPADRVSRCFAMVDAARSLLVLGSSLTVWSGRRFVLRAAKLGTAVVIANQGVTRGDGYAALRVDAPLGRVLPQVVQRVVAGADRAPGDGVGGSVPVVAVTPVAG</sequence>
<keyword evidence="9" id="KW-1185">Reference proteome</keyword>
<accession>A0ABS3V3M7</accession>
<feature type="binding site" evidence="5 6">
    <location>
        <position position="212"/>
    </location>
    <ligand>
        <name>Zn(2+)</name>
        <dbReference type="ChEBI" id="CHEBI:29105"/>
    </ligand>
</feature>
<dbReference type="Pfam" id="PF02146">
    <property type="entry name" value="SIR2"/>
    <property type="match status" value="1"/>
</dbReference>
<dbReference type="PANTHER" id="PTHR11085:SF10">
    <property type="entry name" value="NAD-DEPENDENT PROTEIN DEACYLASE SIRTUIN-5, MITOCHONDRIAL-RELATED"/>
    <property type="match status" value="1"/>
</dbReference>
<dbReference type="HAMAP" id="MF_01967">
    <property type="entry name" value="Sirtuin_ClassII"/>
    <property type="match status" value="1"/>
</dbReference>
<keyword evidence="3 5" id="KW-0862">Zinc</keyword>
<feature type="binding site" evidence="5">
    <location>
        <position position="297"/>
    </location>
    <ligand>
        <name>NAD(+)</name>
        <dbReference type="ChEBI" id="CHEBI:57540"/>
    </ligand>
</feature>
<keyword evidence="1 5" id="KW-0808">Transferase</keyword>
<evidence type="ECO:0000313" key="8">
    <source>
        <dbReference type="EMBL" id="MBO4160210.1"/>
    </source>
</evidence>
<evidence type="ECO:0000313" key="9">
    <source>
        <dbReference type="Proteomes" id="UP000671399"/>
    </source>
</evidence>
<dbReference type="PANTHER" id="PTHR11085">
    <property type="entry name" value="NAD-DEPENDENT PROTEIN DEACYLASE SIRTUIN-5, MITOCHONDRIAL-RELATED"/>
    <property type="match status" value="1"/>
</dbReference>
<dbReference type="InterPro" id="IPR026587">
    <property type="entry name" value="Sirtuin_class_II"/>
</dbReference>
<gene>
    <name evidence="5" type="primary">cobB</name>
    <name evidence="8" type="ORF">JQN83_05220</name>
</gene>
<feature type="binding site" evidence="5">
    <location>
        <begin position="279"/>
        <end position="281"/>
    </location>
    <ligand>
        <name>NAD(+)</name>
        <dbReference type="ChEBI" id="CHEBI:57540"/>
    </ligand>
</feature>
<dbReference type="PROSITE" id="PS50305">
    <property type="entry name" value="SIRTUIN"/>
    <property type="match status" value="1"/>
</dbReference>
<comment type="subcellular location">
    <subcellularLocation>
        <location evidence="5">Cytoplasm</location>
    </subcellularLocation>
</comment>
<dbReference type="InterPro" id="IPR026590">
    <property type="entry name" value="Ssirtuin_cat_dom"/>
</dbReference>